<dbReference type="InterPro" id="IPR050351">
    <property type="entry name" value="BphY/WalK/GraS-like"/>
</dbReference>
<evidence type="ECO:0000256" key="3">
    <source>
        <dbReference type="ARBA" id="ARBA00012438"/>
    </source>
</evidence>
<dbReference type="PANTHER" id="PTHR42878">
    <property type="entry name" value="TWO-COMPONENT HISTIDINE KINASE"/>
    <property type="match status" value="1"/>
</dbReference>
<dbReference type="Pfam" id="PF13188">
    <property type="entry name" value="PAS_8"/>
    <property type="match status" value="2"/>
</dbReference>
<evidence type="ECO:0000313" key="15">
    <source>
        <dbReference type="EMBL" id="CEO34328.1"/>
    </source>
</evidence>
<dbReference type="PANTHER" id="PTHR42878:SF7">
    <property type="entry name" value="SENSOR HISTIDINE KINASE GLRK"/>
    <property type="match status" value="1"/>
</dbReference>
<feature type="domain" description="Histidine kinase" evidence="14">
    <location>
        <begin position="541"/>
        <end position="760"/>
    </location>
</feature>
<feature type="transmembrane region" description="Helical" evidence="13">
    <location>
        <begin position="93"/>
        <end position="119"/>
    </location>
</feature>
<dbReference type="Gene3D" id="1.10.287.130">
    <property type="match status" value="1"/>
</dbReference>
<keyword evidence="5 15" id="KW-0808">Transferase</keyword>
<dbReference type="FunFam" id="3.30.565.10:FF:000006">
    <property type="entry name" value="Sensor histidine kinase WalK"/>
    <property type="match status" value="1"/>
</dbReference>
<accession>A0A9P1PC91</accession>
<dbReference type="InterPro" id="IPR000014">
    <property type="entry name" value="PAS"/>
</dbReference>
<keyword evidence="10 13" id="KW-1133">Transmembrane helix</keyword>
<evidence type="ECO:0000256" key="4">
    <source>
        <dbReference type="ARBA" id="ARBA00022553"/>
    </source>
</evidence>
<evidence type="ECO:0000256" key="8">
    <source>
        <dbReference type="ARBA" id="ARBA00022777"/>
    </source>
</evidence>
<dbReference type="GO" id="GO:0004673">
    <property type="term" value="F:protein histidine kinase activity"/>
    <property type="evidence" value="ECO:0007669"/>
    <property type="project" value="UniProtKB-EC"/>
</dbReference>
<dbReference type="InterPro" id="IPR005467">
    <property type="entry name" value="His_kinase_dom"/>
</dbReference>
<evidence type="ECO:0000256" key="2">
    <source>
        <dbReference type="ARBA" id="ARBA00004141"/>
    </source>
</evidence>
<dbReference type="InterPro" id="IPR004358">
    <property type="entry name" value="Sig_transdc_His_kin-like_C"/>
</dbReference>
<comment type="caution">
    <text evidence="15">The sequence shown here is derived from an EMBL/GenBank/DDBJ whole genome shotgun (WGS) entry which is preliminary data.</text>
</comment>
<dbReference type="SUPFAM" id="SSF55785">
    <property type="entry name" value="PYP-like sensor domain (PAS domain)"/>
    <property type="match status" value="2"/>
</dbReference>
<evidence type="ECO:0000313" key="16">
    <source>
        <dbReference type="Proteomes" id="UP000049685"/>
    </source>
</evidence>
<dbReference type="GO" id="GO:0000156">
    <property type="term" value="F:phosphorelay response regulator activity"/>
    <property type="evidence" value="ECO:0007669"/>
    <property type="project" value="TreeGrafter"/>
</dbReference>
<keyword evidence="12 13" id="KW-0472">Membrane</keyword>
<evidence type="ECO:0000256" key="7">
    <source>
        <dbReference type="ARBA" id="ARBA00022741"/>
    </source>
</evidence>
<evidence type="ECO:0000256" key="1">
    <source>
        <dbReference type="ARBA" id="ARBA00000085"/>
    </source>
</evidence>
<comment type="subcellular location">
    <subcellularLocation>
        <location evidence="2">Membrane</location>
        <topology evidence="2">Multi-pass membrane protein</topology>
    </subcellularLocation>
</comment>
<dbReference type="EC" id="2.7.13.3" evidence="3"/>
<protein>
    <recommendedName>
        <fullName evidence="3">histidine kinase</fullName>
        <ecNumber evidence="3">2.7.13.3</ecNumber>
    </recommendedName>
</protein>
<evidence type="ECO:0000256" key="5">
    <source>
        <dbReference type="ARBA" id="ARBA00022679"/>
    </source>
</evidence>
<name>A0A9P1PC91_PARSO</name>
<dbReference type="PRINTS" id="PR00344">
    <property type="entry name" value="BCTRLSENSOR"/>
</dbReference>
<dbReference type="Gene3D" id="3.30.565.10">
    <property type="entry name" value="Histidine kinase-like ATPase, C-terminal domain"/>
    <property type="match status" value="1"/>
</dbReference>
<dbReference type="AlphaFoldDB" id="A0A9P1PC91"/>
<keyword evidence="11" id="KW-0902">Two-component regulatory system</keyword>
<feature type="transmembrane region" description="Helical" evidence="13">
    <location>
        <begin position="62"/>
        <end position="81"/>
    </location>
</feature>
<evidence type="ECO:0000256" key="12">
    <source>
        <dbReference type="ARBA" id="ARBA00023136"/>
    </source>
</evidence>
<dbReference type="Gene3D" id="3.30.450.20">
    <property type="entry name" value="PAS domain"/>
    <property type="match status" value="2"/>
</dbReference>
<keyword evidence="7" id="KW-0547">Nucleotide-binding</keyword>
<dbReference type="RefSeq" id="WP_057542209.1">
    <property type="nucleotide sequence ID" value="NZ_CDNV01000020.1"/>
</dbReference>
<keyword evidence="8 15" id="KW-0418">Kinase</keyword>
<dbReference type="GO" id="GO:0007234">
    <property type="term" value="P:osmosensory signaling via phosphorelay pathway"/>
    <property type="evidence" value="ECO:0007669"/>
    <property type="project" value="TreeGrafter"/>
</dbReference>
<feature type="transmembrane region" description="Helical" evidence="13">
    <location>
        <begin position="38"/>
        <end position="56"/>
    </location>
</feature>
<dbReference type="GO" id="GO:0005524">
    <property type="term" value="F:ATP binding"/>
    <property type="evidence" value="ECO:0007669"/>
    <property type="project" value="UniProtKB-KW"/>
</dbReference>
<dbReference type="Proteomes" id="UP000049685">
    <property type="component" value="Unassembled WGS sequence"/>
</dbReference>
<dbReference type="InterPro" id="IPR003594">
    <property type="entry name" value="HATPase_dom"/>
</dbReference>
<dbReference type="GO" id="GO:0016020">
    <property type="term" value="C:membrane"/>
    <property type="evidence" value="ECO:0007669"/>
    <property type="project" value="UniProtKB-SubCell"/>
</dbReference>
<dbReference type="GO" id="GO:0030295">
    <property type="term" value="F:protein kinase activator activity"/>
    <property type="evidence" value="ECO:0007669"/>
    <property type="project" value="TreeGrafter"/>
</dbReference>
<organism evidence="15 16">
    <name type="scientific">Paraclostridium sordellii</name>
    <name type="common">Clostridium sordellii</name>
    <dbReference type="NCBI Taxonomy" id="1505"/>
    <lineage>
        <taxon>Bacteria</taxon>
        <taxon>Bacillati</taxon>
        <taxon>Bacillota</taxon>
        <taxon>Clostridia</taxon>
        <taxon>Peptostreptococcales</taxon>
        <taxon>Peptostreptococcaceae</taxon>
        <taxon>Paraclostridium</taxon>
    </lineage>
</organism>
<evidence type="ECO:0000259" key="14">
    <source>
        <dbReference type="PROSITE" id="PS50109"/>
    </source>
</evidence>
<evidence type="ECO:0000256" key="9">
    <source>
        <dbReference type="ARBA" id="ARBA00022840"/>
    </source>
</evidence>
<dbReference type="InterPro" id="IPR036890">
    <property type="entry name" value="HATPase_C_sf"/>
</dbReference>
<sequence length="789" mass="92316">MIILSENMGLFFIANLIIIVSNMINSIYKIFFEKSRDIKYVIFLYLVEFTLFLSIFNKSNDIINIYKYTIYIYAIFKLFYIHKNRSKLKLKNLNYIILASINIFSFICAIFNISMYLILNIVGNLLIIKFTIIDDVKLKLSKLDYSIRKSKRLNENISKISNKIGKEQIRQSELEEDLINIQEQIKKAVNESEMPVMKIDESEKVIYCNKSSWIDINFNKANEIKFIEKRFTNGGECIKLIRNTKLDEYNSMNLYTKEDQVYRFICSCELSGNNIIKTLIFNDITQSTLIQNQLKESEEKYKKLMDLLIDGVIIHDLENIEYINDAALEILNIPKDINDIRFINIKEKLNDKYLKEFNDSLNLILKGKVNKIINKFKTINNKYIEIITTKMEYNNSFMILSIIVDINETEIALRKLDGSKKTYQALVQNLPDGIIVMDKFKKNIIYQNKSMIRILKSIKIESINKFIDDYISKEFYGQVKKYEIDKAENSSLALTIIDMKEENQFLVLIRLLDNEERVLEAIKELDLVNNQHHVKNEFLINTSKCLKDPIENISKINDKLEKNKHKYNSNHINNYTKLVKRNCYRIQRLINNMKEIADTENGVSSENFVGYDIVKLTKNIVDIIEKNYSNKGINIKFKSNINSYNMIIDVDKMERAILNLISNSIKFSEMGSYIEVNITRENKEIKISVKDEGVGIPKDRMNFIFTKFGQIDRTLSRNTEGCGVGLALVKEIVNLHKGQIHVQSEEGVGSTFTIILQENIGFIDKKTFEREEYKSIEEKINVEFADIYF</sequence>
<dbReference type="SMART" id="SM00091">
    <property type="entry name" value="PAS"/>
    <property type="match status" value="2"/>
</dbReference>
<keyword evidence="6 13" id="KW-0812">Transmembrane</keyword>
<keyword evidence="4" id="KW-0597">Phosphoprotein</keyword>
<dbReference type="PROSITE" id="PS50109">
    <property type="entry name" value="HIS_KIN"/>
    <property type="match status" value="1"/>
</dbReference>
<dbReference type="SUPFAM" id="SSF55874">
    <property type="entry name" value="ATPase domain of HSP90 chaperone/DNA topoisomerase II/histidine kinase"/>
    <property type="match status" value="1"/>
</dbReference>
<dbReference type="EMBL" id="CDNY01000014">
    <property type="protein sequence ID" value="CEO34328.1"/>
    <property type="molecule type" value="Genomic_DNA"/>
</dbReference>
<dbReference type="SMART" id="SM00387">
    <property type="entry name" value="HATPase_c"/>
    <property type="match status" value="1"/>
</dbReference>
<gene>
    <name evidence="15" type="primary">phoR_12</name>
    <name evidence="15" type="ORF">UMC4404_20421</name>
</gene>
<proteinExistence type="predicted"/>
<keyword evidence="9" id="KW-0067">ATP-binding</keyword>
<comment type="catalytic activity">
    <reaction evidence="1">
        <text>ATP + protein L-histidine = ADP + protein N-phospho-L-histidine.</text>
        <dbReference type="EC" id="2.7.13.3"/>
    </reaction>
</comment>
<evidence type="ECO:0000256" key="11">
    <source>
        <dbReference type="ARBA" id="ARBA00023012"/>
    </source>
</evidence>
<evidence type="ECO:0000256" key="6">
    <source>
        <dbReference type="ARBA" id="ARBA00022692"/>
    </source>
</evidence>
<dbReference type="Pfam" id="PF02518">
    <property type="entry name" value="HATPase_c"/>
    <property type="match status" value="1"/>
</dbReference>
<reference evidence="16" key="1">
    <citation type="submission" date="2015-01" db="EMBL/GenBank/DDBJ databases">
        <authorList>
            <person name="Aslett A.Martin."/>
            <person name="De Silva Nishadi"/>
        </authorList>
    </citation>
    <scope>NUCLEOTIDE SEQUENCE [LARGE SCALE GENOMIC DNA]</scope>
    <source>
        <strain evidence="16">UMC4404</strain>
    </source>
</reference>
<evidence type="ECO:0000256" key="13">
    <source>
        <dbReference type="SAM" id="Phobius"/>
    </source>
</evidence>
<evidence type="ECO:0000256" key="10">
    <source>
        <dbReference type="ARBA" id="ARBA00022989"/>
    </source>
</evidence>
<feature type="transmembrane region" description="Helical" evidence="13">
    <location>
        <begin position="12"/>
        <end position="31"/>
    </location>
</feature>
<dbReference type="InterPro" id="IPR035965">
    <property type="entry name" value="PAS-like_dom_sf"/>
</dbReference>